<keyword evidence="2 6" id="KW-1003">Cell membrane</keyword>
<keyword evidence="5 6" id="KW-0472">Membrane</keyword>
<evidence type="ECO:0000256" key="3">
    <source>
        <dbReference type="ARBA" id="ARBA00022692"/>
    </source>
</evidence>
<dbReference type="AlphaFoldDB" id="A0A839UY54"/>
<dbReference type="Proteomes" id="UP000557688">
    <property type="component" value="Unassembled WGS sequence"/>
</dbReference>
<keyword evidence="3 6" id="KW-0812">Transmembrane</keyword>
<proteinExistence type="inferred from homology"/>
<dbReference type="InterPro" id="IPR015414">
    <property type="entry name" value="TMEM64"/>
</dbReference>
<feature type="transmembrane region" description="Helical" evidence="6">
    <location>
        <begin position="174"/>
        <end position="194"/>
    </location>
</feature>
<evidence type="ECO:0000256" key="4">
    <source>
        <dbReference type="ARBA" id="ARBA00022989"/>
    </source>
</evidence>
<dbReference type="Pfam" id="PF09335">
    <property type="entry name" value="VTT_dom"/>
    <property type="match status" value="1"/>
</dbReference>
<evidence type="ECO:0000256" key="1">
    <source>
        <dbReference type="ARBA" id="ARBA00004651"/>
    </source>
</evidence>
<evidence type="ECO:0000256" key="5">
    <source>
        <dbReference type="ARBA" id="ARBA00023136"/>
    </source>
</evidence>
<organism evidence="8 9">
    <name type="scientific">Endobacter medicaginis</name>
    <dbReference type="NCBI Taxonomy" id="1181271"/>
    <lineage>
        <taxon>Bacteria</taxon>
        <taxon>Pseudomonadati</taxon>
        <taxon>Pseudomonadota</taxon>
        <taxon>Alphaproteobacteria</taxon>
        <taxon>Acetobacterales</taxon>
        <taxon>Acetobacteraceae</taxon>
        <taxon>Endobacter</taxon>
    </lineage>
</organism>
<dbReference type="PANTHER" id="PTHR12677">
    <property type="entry name" value="GOLGI APPARATUS MEMBRANE PROTEIN TVP38-RELATED"/>
    <property type="match status" value="1"/>
</dbReference>
<reference evidence="8 9" key="1">
    <citation type="submission" date="2020-08" db="EMBL/GenBank/DDBJ databases">
        <title>Genomic Encyclopedia of Type Strains, Phase III (KMG-III): the genomes of soil and plant-associated and newly described type strains.</title>
        <authorList>
            <person name="Whitman W."/>
        </authorList>
    </citation>
    <scope>NUCLEOTIDE SEQUENCE [LARGE SCALE GENOMIC DNA]</scope>
    <source>
        <strain evidence="8 9">CECT 8088</strain>
    </source>
</reference>
<feature type="transmembrane region" description="Helical" evidence="6">
    <location>
        <begin position="95"/>
        <end position="117"/>
    </location>
</feature>
<dbReference type="RefSeq" id="WP_183274558.1">
    <property type="nucleotide sequence ID" value="NZ_JACHXV010000001.1"/>
</dbReference>
<comment type="caution">
    <text evidence="8">The sequence shown here is derived from an EMBL/GenBank/DDBJ whole genome shotgun (WGS) entry which is preliminary data.</text>
</comment>
<feature type="domain" description="VTT" evidence="7">
    <location>
        <begin position="76"/>
        <end position="193"/>
    </location>
</feature>
<gene>
    <name evidence="8" type="ORF">FHR90_000035</name>
</gene>
<name>A0A839UY54_9PROT</name>
<protein>
    <recommendedName>
        <fullName evidence="6">TVP38/TMEM64 family membrane protein</fullName>
    </recommendedName>
</protein>
<dbReference type="PANTHER" id="PTHR12677:SF59">
    <property type="entry name" value="GOLGI APPARATUS MEMBRANE PROTEIN TVP38-RELATED"/>
    <property type="match status" value="1"/>
</dbReference>
<accession>A0A839UY54</accession>
<evidence type="ECO:0000313" key="9">
    <source>
        <dbReference type="Proteomes" id="UP000557688"/>
    </source>
</evidence>
<feature type="transmembrane region" description="Helical" evidence="6">
    <location>
        <begin position="206"/>
        <end position="226"/>
    </location>
</feature>
<evidence type="ECO:0000313" key="8">
    <source>
        <dbReference type="EMBL" id="MBB3172229.1"/>
    </source>
</evidence>
<keyword evidence="4 6" id="KW-1133">Transmembrane helix</keyword>
<dbReference type="GO" id="GO:0005886">
    <property type="term" value="C:plasma membrane"/>
    <property type="evidence" value="ECO:0007669"/>
    <property type="project" value="UniProtKB-SubCell"/>
</dbReference>
<evidence type="ECO:0000256" key="6">
    <source>
        <dbReference type="RuleBase" id="RU366058"/>
    </source>
</evidence>
<evidence type="ECO:0000256" key="2">
    <source>
        <dbReference type="ARBA" id="ARBA00022475"/>
    </source>
</evidence>
<feature type="transmembrane region" description="Helical" evidence="6">
    <location>
        <begin position="18"/>
        <end position="37"/>
    </location>
</feature>
<feature type="transmembrane region" description="Helical" evidence="6">
    <location>
        <begin position="63"/>
        <end position="89"/>
    </location>
</feature>
<comment type="similarity">
    <text evidence="6">Belongs to the TVP38/TMEM64 family.</text>
</comment>
<dbReference type="InterPro" id="IPR032816">
    <property type="entry name" value="VTT_dom"/>
</dbReference>
<evidence type="ECO:0000259" key="7">
    <source>
        <dbReference type="Pfam" id="PF09335"/>
    </source>
</evidence>
<sequence>MSLPATGRAPARAATLRVALGGGLLAALAATVVVLRLRPGLAAPLRAALDDAQGWAHGSWPQFVALQVLIALSGVVPASLVGLAAGAAYGPVLGFAVAAASTLAAAAIAFALARSALRPAIAAMLSRRAALSRIDRAITRDGWRTVCLLRVSPVMPFALTSYALGLTGLRTSHYILGTLAALPALAGYVVLGWLGRVGARHAADGLSAFQAIGLGIGAIATIGMIVHVGRLLRRAVLTEHECD</sequence>
<dbReference type="EMBL" id="JACHXV010000001">
    <property type="protein sequence ID" value="MBB3172229.1"/>
    <property type="molecule type" value="Genomic_DNA"/>
</dbReference>
<comment type="subcellular location">
    <subcellularLocation>
        <location evidence="1 6">Cell membrane</location>
        <topology evidence="1 6">Multi-pass membrane protein</topology>
    </subcellularLocation>
</comment>
<keyword evidence="9" id="KW-1185">Reference proteome</keyword>